<dbReference type="AlphaFoldDB" id="A0A6M6E1S9"/>
<sequence>MNKQLVAKQEINTQSTSLLIERVVETIGKTFIIFNESRDVHTGEKKEIIVLTKRPEVTSLVTKLKAKVLYANAIYIKQVFGSYSINKRPKDHELIYRGEEDAYICMECRCSCSLKVGMSCYDCIVMYANVDINTNIEVSTNKEAKHSYEEAVDITDSDLPF</sequence>
<protein>
    <submittedName>
        <fullName evidence="1">Uncharacterized protein</fullName>
    </submittedName>
</protein>
<geneLocation type="plasmid" evidence="2">
    <name>pfdu301a</name>
</geneLocation>
<keyword evidence="1" id="KW-0614">Plasmid</keyword>
<evidence type="ECO:0000313" key="2">
    <source>
        <dbReference type="Proteomes" id="UP000501076"/>
    </source>
</evidence>
<name>A0A6M6E1S9_PRIMG</name>
<gene>
    <name evidence="1" type="ORF">FDZ14_32130</name>
</gene>
<dbReference type="Proteomes" id="UP000501076">
    <property type="component" value="Plasmid pFDU301A"/>
</dbReference>
<accession>A0A6M6E1S9</accession>
<dbReference type="EMBL" id="CP045273">
    <property type="protein sequence ID" value="QJX80740.1"/>
    <property type="molecule type" value="Genomic_DNA"/>
</dbReference>
<organism evidence="1 2">
    <name type="scientific">Priestia megaterium</name>
    <name type="common">Bacillus megaterium</name>
    <dbReference type="NCBI Taxonomy" id="1404"/>
    <lineage>
        <taxon>Bacteria</taxon>
        <taxon>Bacillati</taxon>
        <taxon>Bacillota</taxon>
        <taxon>Bacilli</taxon>
        <taxon>Bacillales</taxon>
        <taxon>Bacillaceae</taxon>
        <taxon>Priestia</taxon>
    </lineage>
</organism>
<proteinExistence type="predicted"/>
<reference evidence="1 2" key="1">
    <citation type="submission" date="2019-10" db="EMBL/GenBank/DDBJ databases">
        <title>Complete genome sequences for adaption low water activity.</title>
        <authorList>
            <person name="Zhao L."/>
            <person name="Zhong J."/>
        </authorList>
    </citation>
    <scope>NUCLEOTIDE SEQUENCE [LARGE SCALE GENOMIC DNA]</scope>
    <source>
        <strain evidence="1 2">FDU301</strain>
        <plasmid evidence="2">pfdu301a</plasmid>
    </source>
</reference>
<evidence type="ECO:0000313" key="1">
    <source>
        <dbReference type="EMBL" id="QJX80740.1"/>
    </source>
</evidence>
<dbReference type="RefSeq" id="WP_171778737.1">
    <property type="nucleotide sequence ID" value="NZ_CP045273.1"/>
</dbReference>